<dbReference type="PANTHER" id="PTHR35146:SF1">
    <property type="entry name" value="UPF0178 PROTEIN YAII"/>
    <property type="match status" value="1"/>
</dbReference>
<evidence type="ECO:0000256" key="2">
    <source>
        <dbReference type="HAMAP-Rule" id="MF_00489"/>
    </source>
</evidence>
<gene>
    <name evidence="3" type="ORF">GP2143_00922</name>
</gene>
<comment type="similarity">
    <text evidence="1 2">Belongs to the UPF0178 family.</text>
</comment>
<proteinExistence type="inferred from homology"/>
<evidence type="ECO:0000313" key="3">
    <source>
        <dbReference type="EMBL" id="EAW30657.1"/>
    </source>
</evidence>
<dbReference type="AlphaFoldDB" id="A0YF62"/>
<dbReference type="HAMAP" id="MF_00489">
    <property type="entry name" value="UPF0178"/>
    <property type="match status" value="1"/>
</dbReference>
<dbReference type="NCBIfam" id="NF001095">
    <property type="entry name" value="PRK00124.1"/>
    <property type="match status" value="1"/>
</dbReference>
<dbReference type="InterPro" id="IPR003791">
    <property type="entry name" value="UPF0178"/>
</dbReference>
<dbReference type="CDD" id="cd18720">
    <property type="entry name" value="PIN_YqxD-like"/>
    <property type="match status" value="1"/>
</dbReference>
<comment type="caution">
    <text evidence="3">The sequence shown here is derived from an EMBL/GenBank/DDBJ whole genome shotgun (WGS) entry which is preliminary data.</text>
</comment>
<dbReference type="STRING" id="247633.GP2143_00922"/>
<organism evidence="3 4">
    <name type="scientific">marine gamma proteobacterium HTCC2143</name>
    <dbReference type="NCBI Taxonomy" id="247633"/>
    <lineage>
        <taxon>Bacteria</taxon>
        <taxon>Pseudomonadati</taxon>
        <taxon>Pseudomonadota</taxon>
        <taxon>Gammaproteobacteria</taxon>
        <taxon>Cellvibrionales</taxon>
        <taxon>Spongiibacteraceae</taxon>
        <taxon>BD1-7 clade</taxon>
    </lineage>
</organism>
<dbReference type="eggNOG" id="COG1671">
    <property type="taxonomic scope" value="Bacteria"/>
</dbReference>
<accession>A0YF62</accession>
<protein>
    <recommendedName>
        <fullName evidence="2">UPF0178 protein GP2143_00922</fullName>
    </recommendedName>
</protein>
<dbReference type="Pfam" id="PF02639">
    <property type="entry name" value="DUF188"/>
    <property type="match status" value="1"/>
</dbReference>
<dbReference type="Proteomes" id="UP000004931">
    <property type="component" value="Unassembled WGS sequence"/>
</dbReference>
<sequence>MLQHNAGRSPYVLFGGALIMHIWVDADACPNVVKDILFRAATRTQIKLTLVANQLIKTPPSPYINAIQVPAGFDVADNHIANAVNPGDIVVTADIPLAADIVAKGAYGINPRGTLYNEHNIKQKLAMRNFMEEMRDTQQISGGPPPLDAKAKQAFANTLDQLLAKKTL</sequence>
<name>A0YF62_9GAMM</name>
<evidence type="ECO:0000256" key="1">
    <source>
        <dbReference type="ARBA" id="ARBA00008522"/>
    </source>
</evidence>
<keyword evidence="4" id="KW-1185">Reference proteome</keyword>
<dbReference type="EMBL" id="AAVT01000007">
    <property type="protein sequence ID" value="EAW30657.1"/>
    <property type="molecule type" value="Genomic_DNA"/>
</dbReference>
<reference evidence="3 4" key="1">
    <citation type="journal article" date="2010" name="J. Bacteriol.">
        <title>Genome sequence of the oligotrophic marine Gammaproteobacterium HTCC2143, isolated from the Oregon Coast.</title>
        <authorList>
            <person name="Oh H.M."/>
            <person name="Kang I."/>
            <person name="Ferriera S."/>
            <person name="Giovannoni S.J."/>
            <person name="Cho J.C."/>
        </authorList>
    </citation>
    <scope>NUCLEOTIDE SEQUENCE [LARGE SCALE GENOMIC DNA]</scope>
    <source>
        <strain evidence="3 4">HTCC2143</strain>
    </source>
</reference>
<dbReference type="PANTHER" id="PTHR35146">
    <property type="entry name" value="UPF0178 PROTEIN YAII"/>
    <property type="match status" value="1"/>
</dbReference>
<evidence type="ECO:0000313" key="4">
    <source>
        <dbReference type="Proteomes" id="UP000004931"/>
    </source>
</evidence>